<dbReference type="InterPro" id="IPR036282">
    <property type="entry name" value="Glutathione-S-Trfase_C_sf"/>
</dbReference>
<sequence length="227" mass="25531">MSRDDELKLLGTKTCPFAIRVRIALNQKSLSYEFLVEDVKNKSELLLKSNPVHKKIPVFIHSGRSICESLVILQYIDENWSGTSVPSLLPTDPYERAKARFWAVYIDDKLFSSWMGLLKATTEDAKAEKTTETIAGLKLLEGAFKDCSNGKCFFGGDSIGYLDVVLGSHLIWLATVEKMSGSKLFDESVVPLLLEWKKHFLAVDFVKSVMPNIDMVEELVKTHLLAK</sequence>
<dbReference type="Proteomes" id="UP001210211">
    <property type="component" value="Unassembled WGS sequence"/>
</dbReference>
<accession>A0AAD5ZGI6</accession>
<evidence type="ECO:0000313" key="7">
    <source>
        <dbReference type="EMBL" id="KAJ3697457.1"/>
    </source>
</evidence>
<dbReference type="Pfam" id="PF02798">
    <property type="entry name" value="GST_N"/>
    <property type="match status" value="1"/>
</dbReference>
<name>A0AAD5ZGI6_9POAL</name>
<dbReference type="InterPro" id="IPR036249">
    <property type="entry name" value="Thioredoxin-like_sf"/>
</dbReference>
<dbReference type="FunFam" id="1.20.1050.10:FF:000023">
    <property type="entry name" value="Probable glutathione S-transferase GSTU6"/>
    <property type="match status" value="1"/>
</dbReference>
<gene>
    <name evidence="7" type="ORF">LUZ61_001162</name>
</gene>
<dbReference type="SUPFAM" id="SSF47616">
    <property type="entry name" value="GST C-terminal domain-like"/>
    <property type="match status" value="1"/>
</dbReference>
<dbReference type="AlphaFoldDB" id="A0AAD5ZGI6"/>
<comment type="subcellular location">
    <subcellularLocation>
        <location evidence="4">Cytoplasm</location>
        <location evidence="4">Cytosol</location>
    </subcellularLocation>
</comment>
<evidence type="ECO:0000256" key="4">
    <source>
        <dbReference type="RuleBase" id="RU369102"/>
    </source>
</evidence>
<dbReference type="CDD" id="cd03185">
    <property type="entry name" value="GST_C_Tau"/>
    <property type="match status" value="1"/>
</dbReference>
<dbReference type="PANTHER" id="PTHR11260:SF773">
    <property type="entry name" value="GLUTATHIONE S-TRANSFERASE U26"/>
    <property type="match status" value="1"/>
</dbReference>
<feature type="domain" description="GST N-terminal" evidence="5">
    <location>
        <begin position="5"/>
        <end position="84"/>
    </location>
</feature>
<dbReference type="PROSITE" id="PS50405">
    <property type="entry name" value="GST_CTER"/>
    <property type="match status" value="1"/>
</dbReference>
<dbReference type="PROSITE" id="PS50404">
    <property type="entry name" value="GST_NTER"/>
    <property type="match status" value="1"/>
</dbReference>
<dbReference type="InterPro" id="IPR045073">
    <property type="entry name" value="Omega/Tau-like"/>
</dbReference>
<evidence type="ECO:0000259" key="6">
    <source>
        <dbReference type="PROSITE" id="PS50405"/>
    </source>
</evidence>
<organism evidence="7 8">
    <name type="scientific">Rhynchospora tenuis</name>
    <dbReference type="NCBI Taxonomy" id="198213"/>
    <lineage>
        <taxon>Eukaryota</taxon>
        <taxon>Viridiplantae</taxon>
        <taxon>Streptophyta</taxon>
        <taxon>Embryophyta</taxon>
        <taxon>Tracheophyta</taxon>
        <taxon>Spermatophyta</taxon>
        <taxon>Magnoliopsida</taxon>
        <taxon>Liliopsida</taxon>
        <taxon>Poales</taxon>
        <taxon>Cyperaceae</taxon>
        <taxon>Cyperoideae</taxon>
        <taxon>Rhynchosporeae</taxon>
        <taxon>Rhynchospora</taxon>
    </lineage>
</organism>
<dbReference type="PANTHER" id="PTHR11260">
    <property type="entry name" value="GLUTATHIONE S-TRANSFERASE, GST, SUPERFAMILY, GST DOMAIN CONTAINING"/>
    <property type="match status" value="1"/>
</dbReference>
<evidence type="ECO:0000259" key="5">
    <source>
        <dbReference type="PROSITE" id="PS50404"/>
    </source>
</evidence>
<reference evidence="7 8" key="1">
    <citation type="journal article" date="2022" name="Cell">
        <title>Repeat-based holocentromeres influence genome architecture and karyotype evolution.</title>
        <authorList>
            <person name="Hofstatter P.G."/>
            <person name="Thangavel G."/>
            <person name="Lux T."/>
            <person name="Neumann P."/>
            <person name="Vondrak T."/>
            <person name="Novak P."/>
            <person name="Zhang M."/>
            <person name="Costa L."/>
            <person name="Castellani M."/>
            <person name="Scott A."/>
            <person name="Toegelov H."/>
            <person name="Fuchs J."/>
            <person name="Mata-Sucre Y."/>
            <person name="Dias Y."/>
            <person name="Vanzela A.L.L."/>
            <person name="Huettel B."/>
            <person name="Almeida C.C.S."/>
            <person name="Simkova H."/>
            <person name="Souza G."/>
            <person name="Pedrosa-Harand A."/>
            <person name="Macas J."/>
            <person name="Mayer K.F.X."/>
            <person name="Houben A."/>
            <person name="Marques A."/>
        </authorList>
    </citation>
    <scope>NUCLEOTIDE SEQUENCE [LARGE SCALE GENOMIC DNA]</scope>
    <source>
        <strain evidence="7">RhyTen1mFocal</strain>
    </source>
</reference>
<dbReference type="InterPro" id="IPR045074">
    <property type="entry name" value="GST_C_Tau"/>
</dbReference>
<evidence type="ECO:0000256" key="2">
    <source>
        <dbReference type="ARBA" id="ARBA00025743"/>
    </source>
</evidence>
<dbReference type="EMBL" id="JAMRDG010000001">
    <property type="protein sequence ID" value="KAJ3697457.1"/>
    <property type="molecule type" value="Genomic_DNA"/>
</dbReference>
<dbReference type="CDD" id="cd03058">
    <property type="entry name" value="GST_N_Tau"/>
    <property type="match status" value="1"/>
</dbReference>
<comment type="function">
    <text evidence="4">Is involved in the conjugation of reduced glutathione to a wide number of exogenous and endogenous hydrophobic electrophiles.</text>
</comment>
<dbReference type="SFLD" id="SFLDG00358">
    <property type="entry name" value="Main_(cytGST)"/>
    <property type="match status" value="1"/>
</dbReference>
<dbReference type="SUPFAM" id="SSF52833">
    <property type="entry name" value="Thioredoxin-like"/>
    <property type="match status" value="1"/>
</dbReference>
<dbReference type="GO" id="GO:0006749">
    <property type="term" value="P:glutathione metabolic process"/>
    <property type="evidence" value="ECO:0007669"/>
    <property type="project" value="InterPro"/>
</dbReference>
<dbReference type="EC" id="2.5.1.18" evidence="4"/>
<proteinExistence type="inferred from homology"/>
<dbReference type="SFLD" id="SFLDG01152">
    <property type="entry name" value="Main.3:_Omega-_and_Tau-like"/>
    <property type="match status" value="1"/>
</dbReference>
<keyword evidence="4" id="KW-0963">Cytoplasm</keyword>
<keyword evidence="1 4" id="KW-0808">Transferase</keyword>
<dbReference type="SFLD" id="SFLDS00019">
    <property type="entry name" value="Glutathione_Transferase_(cytos"/>
    <property type="match status" value="1"/>
</dbReference>
<evidence type="ECO:0000313" key="8">
    <source>
        <dbReference type="Proteomes" id="UP001210211"/>
    </source>
</evidence>
<comment type="similarity">
    <text evidence="2">Belongs to the GST superfamily. Tau family.</text>
</comment>
<dbReference type="InterPro" id="IPR040079">
    <property type="entry name" value="Glutathione_S-Trfase"/>
</dbReference>
<evidence type="ECO:0000256" key="3">
    <source>
        <dbReference type="ARBA" id="ARBA00047960"/>
    </source>
</evidence>
<dbReference type="Gene3D" id="1.20.1050.10">
    <property type="match status" value="1"/>
</dbReference>
<keyword evidence="8" id="KW-1185">Reference proteome</keyword>
<feature type="domain" description="GST C-terminal" evidence="6">
    <location>
        <begin position="92"/>
        <end position="224"/>
    </location>
</feature>
<comment type="caution">
    <text evidence="7">The sequence shown here is derived from an EMBL/GenBank/DDBJ whole genome shotgun (WGS) entry which is preliminary data.</text>
</comment>
<dbReference type="GO" id="GO:0004364">
    <property type="term" value="F:glutathione transferase activity"/>
    <property type="evidence" value="ECO:0007669"/>
    <property type="project" value="UniProtKB-UniRule"/>
</dbReference>
<dbReference type="GO" id="GO:0005829">
    <property type="term" value="C:cytosol"/>
    <property type="evidence" value="ECO:0007669"/>
    <property type="project" value="UniProtKB-SubCell"/>
</dbReference>
<evidence type="ECO:0000256" key="1">
    <source>
        <dbReference type="ARBA" id="ARBA00022679"/>
    </source>
</evidence>
<dbReference type="Gene3D" id="3.40.30.10">
    <property type="entry name" value="Glutaredoxin"/>
    <property type="match status" value="1"/>
</dbReference>
<protein>
    <recommendedName>
        <fullName evidence="4">Glutathione S-transferase</fullName>
        <ecNumber evidence="4">2.5.1.18</ecNumber>
    </recommendedName>
</protein>
<comment type="catalytic activity">
    <reaction evidence="3 4">
        <text>RX + glutathione = an S-substituted glutathione + a halide anion + H(+)</text>
        <dbReference type="Rhea" id="RHEA:16437"/>
        <dbReference type="ChEBI" id="CHEBI:15378"/>
        <dbReference type="ChEBI" id="CHEBI:16042"/>
        <dbReference type="ChEBI" id="CHEBI:17792"/>
        <dbReference type="ChEBI" id="CHEBI:57925"/>
        <dbReference type="ChEBI" id="CHEBI:90779"/>
        <dbReference type="EC" id="2.5.1.18"/>
    </reaction>
</comment>
<dbReference type="FunFam" id="3.40.30.10:FF:000044">
    <property type="entry name" value="Glutathione S-transferase GSTU6"/>
    <property type="match status" value="1"/>
</dbReference>
<dbReference type="InterPro" id="IPR004045">
    <property type="entry name" value="Glutathione_S-Trfase_N"/>
</dbReference>
<dbReference type="InterPro" id="IPR010987">
    <property type="entry name" value="Glutathione-S-Trfase_C-like"/>
</dbReference>